<feature type="region of interest" description="Disordered" evidence="2">
    <location>
        <begin position="136"/>
        <end position="160"/>
    </location>
</feature>
<dbReference type="InterPro" id="IPR036397">
    <property type="entry name" value="RNaseH_sf"/>
</dbReference>
<gene>
    <name evidence="4" type="ORF">M9Y10_045087</name>
</gene>
<accession>A0ABR2JUG1</accession>
<evidence type="ECO:0000259" key="3">
    <source>
        <dbReference type="PROSITE" id="PS51253"/>
    </source>
</evidence>
<feature type="compositionally biased region" description="Acidic residues" evidence="2">
    <location>
        <begin position="306"/>
        <end position="318"/>
    </location>
</feature>
<evidence type="ECO:0000256" key="1">
    <source>
        <dbReference type="ARBA" id="ARBA00023125"/>
    </source>
</evidence>
<evidence type="ECO:0000313" key="4">
    <source>
        <dbReference type="EMBL" id="KAK8882445.1"/>
    </source>
</evidence>
<name>A0ABR2JUG1_9EUKA</name>
<dbReference type="InterPro" id="IPR006600">
    <property type="entry name" value="HTH_CenpB_DNA-bd_dom"/>
</dbReference>
<sequence length="331" mass="38728">PHILMNEVQMRNFSASLSWCRRFLDRHGLSMRKPHNERRGEVNMRFVKKYLKALAKAVAKYGASRIINMDETFIHTYNFEQKVVGIKNQETREVVRGEKFNAKEGTTVIASIQMQLEQRIPLVIVAKGKTKLSEKKYGVEDTEEEEEEEEWNSEIDEEKEEEDKELIVHSPSGWTNREVMVKYLKWLSKKMNDEPFALVFDVYKSHLDKEVRKEAKRLGIKLIYVPACGTGKYQPLDIRVFGVLKKEIANYEKKNAIPEDIARYKYIYKMLKNIWKRMNIKVLEEGWKIPGFSNDNELSSNVNTESSDELEEITNTDDTDYHPSSDEDNSS</sequence>
<dbReference type="Proteomes" id="UP001470230">
    <property type="component" value="Unassembled WGS sequence"/>
</dbReference>
<feature type="region of interest" description="Disordered" evidence="2">
    <location>
        <begin position="295"/>
        <end position="331"/>
    </location>
</feature>
<keyword evidence="5" id="KW-1185">Reference proteome</keyword>
<feature type="non-terminal residue" evidence="4">
    <location>
        <position position="1"/>
    </location>
</feature>
<proteinExistence type="predicted"/>
<dbReference type="InterPro" id="IPR004875">
    <property type="entry name" value="DDE_SF_endonuclease_dom"/>
</dbReference>
<dbReference type="PROSITE" id="PS51253">
    <property type="entry name" value="HTH_CENPB"/>
    <property type="match status" value="1"/>
</dbReference>
<feature type="domain" description="HTH CENPB-type" evidence="3">
    <location>
        <begin position="1"/>
        <end position="33"/>
    </location>
</feature>
<evidence type="ECO:0000313" key="5">
    <source>
        <dbReference type="Proteomes" id="UP001470230"/>
    </source>
</evidence>
<dbReference type="PANTHER" id="PTHR19303">
    <property type="entry name" value="TRANSPOSON"/>
    <property type="match status" value="1"/>
</dbReference>
<reference evidence="4 5" key="1">
    <citation type="submission" date="2024-04" db="EMBL/GenBank/DDBJ databases">
        <title>Tritrichomonas musculus Genome.</title>
        <authorList>
            <person name="Alves-Ferreira E."/>
            <person name="Grigg M."/>
            <person name="Lorenzi H."/>
            <person name="Galac M."/>
        </authorList>
    </citation>
    <scope>NUCLEOTIDE SEQUENCE [LARGE SCALE GENOMIC DNA]</scope>
    <source>
        <strain evidence="4 5">EAF2021</strain>
    </source>
</reference>
<feature type="compositionally biased region" description="Acidic residues" evidence="2">
    <location>
        <begin position="140"/>
        <end position="160"/>
    </location>
</feature>
<dbReference type="Gene3D" id="3.30.420.10">
    <property type="entry name" value="Ribonuclease H-like superfamily/Ribonuclease H"/>
    <property type="match status" value="1"/>
</dbReference>
<dbReference type="Pfam" id="PF03184">
    <property type="entry name" value="DDE_1"/>
    <property type="match status" value="1"/>
</dbReference>
<dbReference type="InterPro" id="IPR050863">
    <property type="entry name" value="CenT-Element_Derived"/>
</dbReference>
<organism evidence="4 5">
    <name type="scientific">Tritrichomonas musculus</name>
    <dbReference type="NCBI Taxonomy" id="1915356"/>
    <lineage>
        <taxon>Eukaryota</taxon>
        <taxon>Metamonada</taxon>
        <taxon>Parabasalia</taxon>
        <taxon>Tritrichomonadida</taxon>
        <taxon>Tritrichomonadidae</taxon>
        <taxon>Tritrichomonas</taxon>
    </lineage>
</organism>
<evidence type="ECO:0000256" key="2">
    <source>
        <dbReference type="SAM" id="MobiDB-lite"/>
    </source>
</evidence>
<dbReference type="EMBL" id="JAPFFF010000009">
    <property type="protein sequence ID" value="KAK8882445.1"/>
    <property type="molecule type" value="Genomic_DNA"/>
</dbReference>
<comment type="caution">
    <text evidence="4">The sequence shown here is derived from an EMBL/GenBank/DDBJ whole genome shotgun (WGS) entry which is preliminary data.</text>
</comment>
<protein>
    <recommendedName>
        <fullName evidence="3">HTH CENPB-type domain-containing protein</fullName>
    </recommendedName>
</protein>
<feature type="compositionally biased region" description="Polar residues" evidence="2">
    <location>
        <begin position="295"/>
        <end position="305"/>
    </location>
</feature>
<keyword evidence="1" id="KW-0238">DNA-binding</keyword>